<accession>A0A8J8CL66</accession>
<evidence type="ECO:0000256" key="2">
    <source>
        <dbReference type="ARBA" id="ARBA00013194"/>
    </source>
</evidence>
<dbReference type="AlphaFoldDB" id="A0A8J8CL66"/>
<dbReference type="PROSITE" id="PS50198">
    <property type="entry name" value="PPIC_PPIASE_2"/>
    <property type="match status" value="1"/>
</dbReference>
<name>A0A8J8CL66_9CYAN</name>
<dbReference type="RefSeq" id="WP_162424826.1">
    <property type="nucleotide sequence ID" value="NZ_WVIE01000028.1"/>
</dbReference>
<dbReference type="PANTHER" id="PTHR47245">
    <property type="entry name" value="PEPTIDYLPROLYL ISOMERASE"/>
    <property type="match status" value="1"/>
</dbReference>
<keyword evidence="9" id="KW-1185">Reference proteome</keyword>
<dbReference type="EMBL" id="WVIE01000028">
    <property type="protein sequence ID" value="NDJ19296.1"/>
    <property type="molecule type" value="Genomic_DNA"/>
</dbReference>
<organism evidence="8 9">
    <name type="scientific">Myxacorys almedinensis A</name>
    <dbReference type="NCBI Taxonomy" id="2690445"/>
    <lineage>
        <taxon>Bacteria</taxon>
        <taxon>Bacillati</taxon>
        <taxon>Cyanobacteriota</taxon>
        <taxon>Cyanophyceae</taxon>
        <taxon>Leptolyngbyales</taxon>
        <taxon>Leptolyngbyaceae</taxon>
        <taxon>Myxacorys</taxon>
        <taxon>Myxacorys almedinensis</taxon>
    </lineage>
</organism>
<sequence length="243" mass="28468">MVNFAGISVAPDDVIYYLKKNLKLREAYRQILVCRAVYEAAQECGVSVSSDEIQADADRTRREHHLEKASDTLNWLNTQLMTAEDWEAGIRDRILADKLATTLFSKEVERFFIQHQLEFDRVLLYQIVVPYAQLAQELFYQIDEKEISFYEAAHLYDVQEKRRHQCGYEGWHYRWSLVPELSAAAFSGTLSQVVRPIQTDQGHHLLLVEEHIPAQLTDEIRQQIIQRLFAEWLNGELRQLMLE</sequence>
<dbReference type="Pfam" id="PF00639">
    <property type="entry name" value="Rotamase"/>
    <property type="match status" value="1"/>
</dbReference>
<dbReference type="Gene3D" id="3.10.50.40">
    <property type="match status" value="1"/>
</dbReference>
<evidence type="ECO:0000256" key="5">
    <source>
        <dbReference type="ARBA" id="ARBA00023235"/>
    </source>
</evidence>
<keyword evidence="4 6" id="KW-0697">Rotamase</keyword>
<dbReference type="InterPro" id="IPR046357">
    <property type="entry name" value="PPIase_dom_sf"/>
</dbReference>
<evidence type="ECO:0000256" key="3">
    <source>
        <dbReference type="ARBA" id="ARBA00022729"/>
    </source>
</evidence>
<evidence type="ECO:0000256" key="1">
    <source>
        <dbReference type="ARBA" id="ARBA00000971"/>
    </source>
</evidence>
<dbReference type="Proteomes" id="UP000646053">
    <property type="component" value="Unassembled WGS sequence"/>
</dbReference>
<gene>
    <name evidence="8" type="ORF">GS601_18700</name>
</gene>
<proteinExistence type="predicted"/>
<dbReference type="GO" id="GO:0003755">
    <property type="term" value="F:peptidyl-prolyl cis-trans isomerase activity"/>
    <property type="evidence" value="ECO:0007669"/>
    <property type="project" value="UniProtKB-KW"/>
</dbReference>
<dbReference type="PANTHER" id="PTHR47245:SF1">
    <property type="entry name" value="FOLDASE PROTEIN PRSA"/>
    <property type="match status" value="1"/>
</dbReference>
<evidence type="ECO:0000259" key="7">
    <source>
        <dbReference type="PROSITE" id="PS50198"/>
    </source>
</evidence>
<dbReference type="InterPro" id="IPR050245">
    <property type="entry name" value="PrsA_foldase"/>
</dbReference>
<evidence type="ECO:0000313" key="9">
    <source>
        <dbReference type="Proteomes" id="UP000646053"/>
    </source>
</evidence>
<evidence type="ECO:0000313" key="8">
    <source>
        <dbReference type="EMBL" id="NDJ19296.1"/>
    </source>
</evidence>
<comment type="catalytic activity">
    <reaction evidence="1">
        <text>[protein]-peptidylproline (omega=180) = [protein]-peptidylproline (omega=0)</text>
        <dbReference type="Rhea" id="RHEA:16237"/>
        <dbReference type="Rhea" id="RHEA-COMP:10747"/>
        <dbReference type="Rhea" id="RHEA-COMP:10748"/>
        <dbReference type="ChEBI" id="CHEBI:83833"/>
        <dbReference type="ChEBI" id="CHEBI:83834"/>
        <dbReference type="EC" id="5.2.1.8"/>
    </reaction>
</comment>
<dbReference type="InterPro" id="IPR000297">
    <property type="entry name" value="PPIase_PpiC"/>
</dbReference>
<evidence type="ECO:0000256" key="6">
    <source>
        <dbReference type="PROSITE-ProRule" id="PRU00278"/>
    </source>
</evidence>
<protein>
    <recommendedName>
        <fullName evidence="2">peptidylprolyl isomerase</fullName>
        <ecNumber evidence="2">5.2.1.8</ecNumber>
    </recommendedName>
</protein>
<keyword evidence="5 6" id="KW-0413">Isomerase</keyword>
<feature type="domain" description="PpiC" evidence="7">
    <location>
        <begin position="119"/>
        <end position="210"/>
    </location>
</feature>
<evidence type="ECO:0000256" key="4">
    <source>
        <dbReference type="ARBA" id="ARBA00023110"/>
    </source>
</evidence>
<dbReference type="EC" id="5.2.1.8" evidence="2"/>
<dbReference type="SUPFAM" id="SSF54534">
    <property type="entry name" value="FKBP-like"/>
    <property type="match status" value="1"/>
</dbReference>
<reference evidence="8" key="1">
    <citation type="submission" date="2019-12" db="EMBL/GenBank/DDBJ databases">
        <title>High-Quality draft genome sequences of three cyanobacteria isolated from the limestone walls of the Old Cathedral of Coimbra.</title>
        <authorList>
            <person name="Tiago I."/>
            <person name="Soares F."/>
            <person name="Portugal A."/>
        </authorList>
    </citation>
    <scope>NUCLEOTIDE SEQUENCE</scope>
    <source>
        <strain evidence="8">A</strain>
    </source>
</reference>
<comment type="caution">
    <text evidence="8">The sequence shown here is derived from an EMBL/GenBank/DDBJ whole genome shotgun (WGS) entry which is preliminary data.</text>
</comment>
<keyword evidence="3" id="KW-0732">Signal</keyword>